<proteinExistence type="inferred from homology"/>
<feature type="transmembrane region" description="Helical" evidence="2">
    <location>
        <begin position="82"/>
        <end position="99"/>
    </location>
</feature>
<sequence length="462" mass="51216">MELDDGPQRTCLFWQKISFGLGHIFNDLCAAMWFSYTLFYLQVVLIMKATTAGTLLMVGQVVDSLATPLAGWALDYTGHRRLWHLGGTVAVAIGFSLIFSLRPIDFDTSVILYYVLVITLFQIGWAIVQISHLSLIPEISSSHRHSSDLTAIRYTASVCCSISVYIITLIILKHEEHVPVGPNDFYRFKEITLIITFIGILASMLFYCGLLGTYDTEYAEISGAENEDLNLCAEKSDTHFLRTVTIYCVSLMYMASRLFTTLNLIYIPLYIDERGDLEVADKENMRETIASVPLVSYLASFLTALFLKFRMKILRDKVVYLIGSLIGLSASAWIGVGVSPSSDGELYMIAVLIGISGSSTMVACLCLTANFVKSNGYGGGRVYSMVTFTDKLISGGVVLLVQYLFVQVSGDSVHPGIFCPHYYEKVLSYICGLVSLTGLLSLVSLEMRIKKNMRYTQAAAVF</sequence>
<reference evidence="3" key="1">
    <citation type="journal article" date="2023" name="Insect Mol. Biol.">
        <title>Genome sequencing provides insights into the evolution of gene families encoding plant cell wall-degrading enzymes in longhorned beetles.</title>
        <authorList>
            <person name="Shin N.R."/>
            <person name="Okamura Y."/>
            <person name="Kirsch R."/>
            <person name="Pauchet Y."/>
        </authorList>
    </citation>
    <scope>NUCLEOTIDE SEQUENCE</scope>
    <source>
        <strain evidence="3">MMC_N1</strain>
    </source>
</reference>
<name>A0ABQ9JP64_9CUCU</name>
<protein>
    <recommendedName>
        <fullName evidence="5">Major facilitator superfamily domain-containing protein 12-like</fullName>
    </recommendedName>
</protein>
<dbReference type="Gene3D" id="1.20.1250.20">
    <property type="entry name" value="MFS general substrate transporter like domains"/>
    <property type="match status" value="1"/>
</dbReference>
<dbReference type="PANTHER" id="PTHR11328:SF49">
    <property type="entry name" value="MAJOR FACILITATOR SUPERFAMILY DOMAIN-CONTAINING PROTEIN 12-LIKE PROTEIN"/>
    <property type="match status" value="1"/>
</dbReference>
<gene>
    <name evidence="3" type="ORF">NQ317_015817</name>
</gene>
<feature type="transmembrane region" description="Helical" evidence="2">
    <location>
        <begin position="346"/>
        <end position="370"/>
    </location>
</feature>
<feature type="transmembrane region" description="Helical" evidence="2">
    <location>
        <begin position="151"/>
        <end position="171"/>
    </location>
</feature>
<feature type="transmembrane region" description="Helical" evidence="2">
    <location>
        <begin position="244"/>
        <end position="269"/>
    </location>
</feature>
<feature type="transmembrane region" description="Helical" evidence="2">
    <location>
        <begin position="426"/>
        <end position="445"/>
    </location>
</feature>
<feature type="transmembrane region" description="Helical" evidence="2">
    <location>
        <begin position="111"/>
        <end position="130"/>
    </location>
</feature>
<feature type="transmembrane region" description="Helical" evidence="2">
    <location>
        <begin position="319"/>
        <end position="340"/>
    </location>
</feature>
<dbReference type="PANTHER" id="PTHR11328">
    <property type="entry name" value="MAJOR FACILITATOR SUPERFAMILY DOMAIN-CONTAINING PROTEIN"/>
    <property type="match status" value="1"/>
</dbReference>
<comment type="caution">
    <text evidence="3">The sequence shown here is derived from an EMBL/GenBank/DDBJ whole genome shotgun (WGS) entry which is preliminary data.</text>
</comment>
<comment type="similarity">
    <text evidence="1">Belongs to the major facilitator superfamily.</text>
</comment>
<evidence type="ECO:0000256" key="2">
    <source>
        <dbReference type="SAM" id="Phobius"/>
    </source>
</evidence>
<dbReference type="EMBL" id="JAPWTJ010000342">
    <property type="protein sequence ID" value="KAJ8979388.1"/>
    <property type="molecule type" value="Genomic_DNA"/>
</dbReference>
<keyword evidence="2" id="KW-1133">Transmembrane helix</keyword>
<feature type="transmembrane region" description="Helical" evidence="2">
    <location>
        <begin position="382"/>
        <end position="406"/>
    </location>
</feature>
<dbReference type="SUPFAM" id="SSF103473">
    <property type="entry name" value="MFS general substrate transporter"/>
    <property type="match status" value="1"/>
</dbReference>
<keyword evidence="4" id="KW-1185">Reference proteome</keyword>
<keyword evidence="2" id="KW-0472">Membrane</keyword>
<evidence type="ECO:0000256" key="1">
    <source>
        <dbReference type="ARBA" id="ARBA00008335"/>
    </source>
</evidence>
<organism evidence="3 4">
    <name type="scientific">Molorchus minor</name>
    <dbReference type="NCBI Taxonomy" id="1323400"/>
    <lineage>
        <taxon>Eukaryota</taxon>
        <taxon>Metazoa</taxon>
        <taxon>Ecdysozoa</taxon>
        <taxon>Arthropoda</taxon>
        <taxon>Hexapoda</taxon>
        <taxon>Insecta</taxon>
        <taxon>Pterygota</taxon>
        <taxon>Neoptera</taxon>
        <taxon>Endopterygota</taxon>
        <taxon>Coleoptera</taxon>
        <taxon>Polyphaga</taxon>
        <taxon>Cucujiformia</taxon>
        <taxon>Chrysomeloidea</taxon>
        <taxon>Cerambycidae</taxon>
        <taxon>Lamiinae</taxon>
        <taxon>Monochamini</taxon>
        <taxon>Molorchus</taxon>
    </lineage>
</organism>
<evidence type="ECO:0000313" key="3">
    <source>
        <dbReference type="EMBL" id="KAJ8979388.1"/>
    </source>
</evidence>
<dbReference type="InterPro" id="IPR036259">
    <property type="entry name" value="MFS_trans_sf"/>
</dbReference>
<feature type="transmembrane region" description="Helical" evidence="2">
    <location>
        <begin position="289"/>
        <end position="307"/>
    </location>
</feature>
<dbReference type="Pfam" id="PF13347">
    <property type="entry name" value="MFS_2"/>
    <property type="match status" value="1"/>
</dbReference>
<evidence type="ECO:0000313" key="4">
    <source>
        <dbReference type="Proteomes" id="UP001162164"/>
    </source>
</evidence>
<dbReference type="InterPro" id="IPR039672">
    <property type="entry name" value="MFS_2"/>
</dbReference>
<dbReference type="Proteomes" id="UP001162164">
    <property type="component" value="Unassembled WGS sequence"/>
</dbReference>
<feature type="transmembrane region" description="Helical" evidence="2">
    <location>
        <begin position="191"/>
        <end position="212"/>
    </location>
</feature>
<accession>A0ABQ9JP64</accession>
<evidence type="ECO:0008006" key="5">
    <source>
        <dbReference type="Google" id="ProtNLM"/>
    </source>
</evidence>
<keyword evidence="2" id="KW-0812">Transmembrane</keyword>